<evidence type="ECO:0008006" key="4">
    <source>
        <dbReference type="Google" id="ProtNLM"/>
    </source>
</evidence>
<dbReference type="InterPro" id="IPR021215">
    <property type="entry name" value="DUF2752"/>
</dbReference>
<comment type="caution">
    <text evidence="2">The sequence shown here is derived from an EMBL/GenBank/DDBJ whole genome shotgun (WGS) entry which is preliminary data.</text>
</comment>
<dbReference type="AlphaFoldDB" id="A0A841MS49"/>
<evidence type="ECO:0000313" key="3">
    <source>
        <dbReference type="Proteomes" id="UP000588604"/>
    </source>
</evidence>
<keyword evidence="1" id="KW-0812">Transmembrane</keyword>
<dbReference type="Pfam" id="PF10825">
    <property type="entry name" value="DUF2752"/>
    <property type="match status" value="1"/>
</dbReference>
<organism evidence="2 3">
    <name type="scientific">Algoriphagus iocasae</name>
    <dbReference type="NCBI Taxonomy" id="1836499"/>
    <lineage>
        <taxon>Bacteria</taxon>
        <taxon>Pseudomonadati</taxon>
        <taxon>Bacteroidota</taxon>
        <taxon>Cytophagia</taxon>
        <taxon>Cytophagales</taxon>
        <taxon>Cyclobacteriaceae</taxon>
        <taxon>Algoriphagus</taxon>
    </lineage>
</organism>
<keyword evidence="1" id="KW-1133">Transmembrane helix</keyword>
<dbReference type="RefSeq" id="WP_184497288.1">
    <property type="nucleotide sequence ID" value="NZ_JACIJO010000003.1"/>
</dbReference>
<protein>
    <recommendedName>
        <fullName evidence="4">DUF2752 domain-containing protein</fullName>
    </recommendedName>
</protein>
<evidence type="ECO:0000313" key="2">
    <source>
        <dbReference type="EMBL" id="MBB6328357.1"/>
    </source>
</evidence>
<dbReference type="EMBL" id="JACIJO010000003">
    <property type="protein sequence ID" value="MBB6328357.1"/>
    <property type="molecule type" value="Genomic_DNA"/>
</dbReference>
<keyword evidence="1" id="KW-0472">Membrane</keyword>
<name>A0A841MS49_9BACT</name>
<dbReference type="Proteomes" id="UP000588604">
    <property type="component" value="Unassembled WGS sequence"/>
</dbReference>
<accession>A0A841MS49</accession>
<proteinExistence type="predicted"/>
<evidence type="ECO:0000256" key="1">
    <source>
        <dbReference type="SAM" id="Phobius"/>
    </source>
</evidence>
<gene>
    <name evidence="2" type="ORF">FHS59_004000</name>
</gene>
<feature type="transmembrane region" description="Helical" evidence="1">
    <location>
        <begin position="70"/>
        <end position="88"/>
    </location>
</feature>
<feature type="transmembrane region" description="Helical" evidence="1">
    <location>
        <begin position="12"/>
        <end position="28"/>
    </location>
</feature>
<sequence>MKEFTKQLQHFPLELVFWIGSLVAILLLEPHAATHFSLCPLDQLGFSWCPGCGLGRSMNLLARGEFQESWSMHPLAMLAFVVIFSRIWQLIKNLKTTHNYG</sequence>
<keyword evidence="3" id="KW-1185">Reference proteome</keyword>
<reference evidence="2 3" key="1">
    <citation type="submission" date="2020-08" db="EMBL/GenBank/DDBJ databases">
        <title>Genomic Encyclopedia of Type Strains, Phase IV (KMG-IV): sequencing the most valuable type-strain genomes for metagenomic binning, comparative biology and taxonomic classification.</title>
        <authorList>
            <person name="Goeker M."/>
        </authorList>
    </citation>
    <scope>NUCLEOTIDE SEQUENCE [LARGE SCALE GENOMIC DNA]</scope>
    <source>
        <strain evidence="2 3">DSM 102044</strain>
    </source>
</reference>